<proteinExistence type="predicted"/>
<feature type="non-terminal residue" evidence="1">
    <location>
        <position position="1"/>
    </location>
</feature>
<organism evidence="1 2">
    <name type="scientific">Dentiscutata erythropus</name>
    <dbReference type="NCBI Taxonomy" id="1348616"/>
    <lineage>
        <taxon>Eukaryota</taxon>
        <taxon>Fungi</taxon>
        <taxon>Fungi incertae sedis</taxon>
        <taxon>Mucoromycota</taxon>
        <taxon>Glomeromycotina</taxon>
        <taxon>Glomeromycetes</taxon>
        <taxon>Diversisporales</taxon>
        <taxon>Gigasporaceae</taxon>
        <taxon>Dentiscutata</taxon>
    </lineage>
</organism>
<dbReference type="EMBL" id="CAJVPY010038783">
    <property type="protein sequence ID" value="CAG8804256.1"/>
    <property type="molecule type" value="Genomic_DNA"/>
</dbReference>
<sequence length="96" mass="12098">FVTSSHEIWLRAVHKMFDYCHQNNFLHVWAYCWNKWYRWDRWKLWALSATPEISIIQTTIIIETHWQILKRDYLYKFNQPYIDLVYYILIEKLLPM</sequence>
<gene>
    <name evidence="1" type="ORF">DERYTH_LOCUS24057</name>
</gene>
<dbReference type="Proteomes" id="UP000789405">
    <property type="component" value="Unassembled WGS sequence"/>
</dbReference>
<comment type="caution">
    <text evidence="1">The sequence shown here is derived from an EMBL/GenBank/DDBJ whole genome shotgun (WGS) entry which is preliminary data.</text>
</comment>
<accession>A0A9N9K038</accession>
<reference evidence="1" key="1">
    <citation type="submission" date="2021-06" db="EMBL/GenBank/DDBJ databases">
        <authorList>
            <person name="Kallberg Y."/>
            <person name="Tangrot J."/>
            <person name="Rosling A."/>
        </authorList>
    </citation>
    <scope>NUCLEOTIDE SEQUENCE</scope>
    <source>
        <strain evidence="1">MA453B</strain>
    </source>
</reference>
<evidence type="ECO:0000313" key="1">
    <source>
        <dbReference type="EMBL" id="CAG8804256.1"/>
    </source>
</evidence>
<evidence type="ECO:0000313" key="2">
    <source>
        <dbReference type="Proteomes" id="UP000789405"/>
    </source>
</evidence>
<protein>
    <submittedName>
        <fullName evidence="1">28536_t:CDS:1</fullName>
    </submittedName>
</protein>
<keyword evidence="2" id="KW-1185">Reference proteome</keyword>
<dbReference type="AlphaFoldDB" id="A0A9N9K038"/>
<dbReference type="OrthoDB" id="2401469at2759"/>
<name>A0A9N9K038_9GLOM</name>